<evidence type="ECO:0000313" key="3">
    <source>
        <dbReference type="EMBL" id="KAJ8969211.1"/>
    </source>
</evidence>
<dbReference type="EMBL" id="JANEYF010000577">
    <property type="protein sequence ID" value="KAJ8969211.1"/>
    <property type="molecule type" value="Genomic_DNA"/>
</dbReference>
<dbReference type="InterPro" id="IPR029526">
    <property type="entry name" value="PGBD"/>
</dbReference>
<dbReference type="Pfam" id="PF13843">
    <property type="entry name" value="DDE_Tnp_1_7"/>
    <property type="match status" value="1"/>
</dbReference>
<dbReference type="Proteomes" id="UP001162156">
    <property type="component" value="Unassembled WGS sequence"/>
</dbReference>
<dbReference type="PANTHER" id="PTHR46599:SF3">
    <property type="entry name" value="PIGGYBAC TRANSPOSABLE ELEMENT-DERIVED PROTEIN 4"/>
    <property type="match status" value="1"/>
</dbReference>
<sequence>MQTLENNSDSEVDFDSDDSVLDKNYVPSSSDTESGANYSIDDKYLEYTDTENDINLEEVPVRNFVQDEWHDIDEVTEHNNIIYRRLESATMNFDVNAIKNPADAYQLFLSDDVIRFIVQESNRFARQRLNNQNSSKCRLNLWVVCNENEIKRFFSIVLVMGLNNLPSLNLYWSKDTMFHNEFIANTMTRDRFLLLLRCIHFCNNETADMNDRLAVQNTELIGKYK</sequence>
<organism evidence="3 4">
    <name type="scientific">Rhamnusium bicolor</name>
    <dbReference type="NCBI Taxonomy" id="1586634"/>
    <lineage>
        <taxon>Eukaryota</taxon>
        <taxon>Metazoa</taxon>
        <taxon>Ecdysozoa</taxon>
        <taxon>Arthropoda</taxon>
        <taxon>Hexapoda</taxon>
        <taxon>Insecta</taxon>
        <taxon>Pterygota</taxon>
        <taxon>Neoptera</taxon>
        <taxon>Endopterygota</taxon>
        <taxon>Coleoptera</taxon>
        <taxon>Polyphaga</taxon>
        <taxon>Cucujiformia</taxon>
        <taxon>Chrysomeloidea</taxon>
        <taxon>Cerambycidae</taxon>
        <taxon>Lepturinae</taxon>
        <taxon>Rhagiini</taxon>
        <taxon>Rhamnusium</taxon>
    </lineage>
</organism>
<evidence type="ECO:0000313" key="4">
    <source>
        <dbReference type="Proteomes" id="UP001162156"/>
    </source>
</evidence>
<feature type="compositionally biased region" description="Polar residues" evidence="1">
    <location>
        <begin position="26"/>
        <end position="37"/>
    </location>
</feature>
<name>A0AAV8ZUE3_9CUCU</name>
<feature type="compositionally biased region" description="Acidic residues" evidence="1">
    <location>
        <begin position="8"/>
        <end position="19"/>
    </location>
</feature>
<comment type="caution">
    <text evidence="3">The sequence shown here is derived from an EMBL/GenBank/DDBJ whole genome shotgun (WGS) entry which is preliminary data.</text>
</comment>
<keyword evidence="4" id="KW-1185">Reference proteome</keyword>
<protein>
    <recommendedName>
        <fullName evidence="2">PiggyBac transposable element-derived protein domain-containing protein</fullName>
    </recommendedName>
</protein>
<dbReference type="PANTHER" id="PTHR46599">
    <property type="entry name" value="PIGGYBAC TRANSPOSABLE ELEMENT-DERIVED PROTEIN 4"/>
    <property type="match status" value="1"/>
</dbReference>
<evidence type="ECO:0000259" key="2">
    <source>
        <dbReference type="Pfam" id="PF13843"/>
    </source>
</evidence>
<reference evidence="3" key="1">
    <citation type="journal article" date="2023" name="Insect Mol. Biol.">
        <title>Genome sequencing provides insights into the evolution of gene families encoding plant cell wall-degrading enzymes in longhorned beetles.</title>
        <authorList>
            <person name="Shin N.R."/>
            <person name="Okamura Y."/>
            <person name="Kirsch R."/>
            <person name="Pauchet Y."/>
        </authorList>
    </citation>
    <scope>NUCLEOTIDE SEQUENCE</scope>
    <source>
        <strain evidence="3">RBIC_L_NR</strain>
    </source>
</reference>
<feature type="domain" description="PiggyBac transposable element-derived protein" evidence="2">
    <location>
        <begin position="100"/>
        <end position="213"/>
    </location>
</feature>
<evidence type="ECO:0000256" key="1">
    <source>
        <dbReference type="SAM" id="MobiDB-lite"/>
    </source>
</evidence>
<proteinExistence type="predicted"/>
<gene>
    <name evidence="3" type="ORF">NQ314_001866</name>
</gene>
<dbReference type="AlphaFoldDB" id="A0AAV8ZUE3"/>
<accession>A0AAV8ZUE3</accession>
<feature type="region of interest" description="Disordered" evidence="1">
    <location>
        <begin position="1"/>
        <end position="37"/>
    </location>
</feature>